<keyword evidence="5 9" id="KW-0378">Hydrolase</keyword>
<gene>
    <name evidence="9" type="ORF">DYE49_02725</name>
</gene>
<dbReference type="EMBL" id="CP031517">
    <property type="protein sequence ID" value="QOS39428.1"/>
    <property type="molecule type" value="Genomic_DNA"/>
</dbReference>
<organism evidence="9 10">
    <name type="scientific">Treponema rectale</name>
    <dbReference type="NCBI Taxonomy" id="744512"/>
    <lineage>
        <taxon>Bacteria</taxon>
        <taxon>Pseudomonadati</taxon>
        <taxon>Spirochaetota</taxon>
        <taxon>Spirochaetia</taxon>
        <taxon>Spirochaetales</taxon>
        <taxon>Treponemataceae</taxon>
        <taxon>Treponema</taxon>
    </lineage>
</organism>
<evidence type="ECO:0000313" key="9">
    <source>
        <dbReference type="EMBL" id="QOS39428.1"/>
    </source>
</evidence>
<dbReference type="GO" id="GO:0006753">
    <property type="term" value="P:nucleoside phosphate metabolic process"/>
    <property type="evidence" value="ECO:0007669"/>
    <property type="project" value="TreeGrafter"/>
</dbReference>
<evidence type="ECO:0000256" key="7">
    <source>
        <dbReference type="ARBA" id="ARBA00032272"/>
    </source>
</evidence>
<reference evidence="9 10" key="1">
    <citation type="submission" date="2018-08" db="EMBL/GenBank/DDBJ databases">
        <title>The first complete genome of Treponema rectale (CHPAT), a commensal spirochete of the bovine rectum.</title>
        <authorList>
            <person name="Staton G.J."/>
            <person name="Clegg S.R."/>
            <person name="Carter S.D."/>
            <person name="Radford A.D."/>
            <person name="Darby A."/>
            <person name="Hall N."/>
            <person name="Birtles R.J."/>
            <person name="Evans N.J."/>
        </authorList>
    </citation>
    <scope>NUCLEOTIDE SEQUENCE [LARGE SCALE GENOMIC DNA]</scope>
    <source>
        <strain evidence="9 10">CHPA</strain>
    </source>
</reference>
<dbReference type="InterPro" id="IPR000086">
    <property type="entry name" value="NUDIX_hydrolase_dom"/>
</dbReference>
<dbReference type="KEGG" id="trc:DYE49_02725"/>
<dbReference type="PANTHER" id="PTHR11839:SF18">
    <property type="entry name" value="NUDIX HYDROLASE DOMAIN-CONTAINING PROTEIN"/>
    <property type="match status" value="1"/>
</dbReference>
<evidence type="ECO:0000256" key="2">
    <source>
        <dbReference type="ARBA" id="ARBA00001946"/>
    </source>
</evidence>
<evidence type="ECO:0000256" key="6">
    <source>
        <dbReference type="ARBA" id="ARBA00032162"/>
    </source>
</evidence>
<comment type="cofactor">
    <cofactor evidence="2">
        <name>Mg(2+)</name>
        <dbReference type="ChEBI" id="CHEBI:18420"/>
    </cofactor>
</comment>
<evidence type="ECO:0000256" key="1">
    <source>
        <dbReference type="ARBA" id="ARBA00000847"/>
    </source>
</evidence>
<dbReference type="Pfam" id="PF00293">
    <property type="entry name" value="NUDIX"/>
    <property type="match status" value="1"/>
</dbReference>
<proteinExistence type="inferred from homology"/>
<dbReference type="SUPFAM" id="SSF55811">
    <property type="entry name" value="Nudix"/>
    <property type="match status" value="1"/>
</dbReference>
<dbReference type="InterPro" id="IPR020084">
    <property type="entry name" value="NUDIX_hydrolase_CS"/>
</dbReference>
<dbReference type="AlphaFoldDB" id="A0A7M1XKN7"/>
<accession>A0A7M1XKN7</accession>
<feature type="domain" description="Nudix hydrolase" evidence="8">
    <location>
        <begin position="57"/>
        <end position="191"/>
    </location>
</feature>
<dbReference type="PROSITE" id="PS51462">
    <property type="entry name" value="NUDIX"/>
    <property type="match status" value="1"/>
</dbReference>
<comment type="catalytic activity">
    <reaction evidence="1">
        <text>GDP-alpha-D-mannose + H2O = alpha-D-mannose 1-phosphate + GMP + 2 H(+)</text>
        <dbReference type="Rhea" id="RHEA:27978"/>
        <dbReference type="ChEBI" id="CHEBI:15377"/>
        <dbReference type="ChEBI" id="CHEBI:15378"/>
        <dbReference type="ChEBI" id="CHEBI:57527"/>
        <dbReference type="ChEBI" id="CHEBI:58115"/>
        <dbReference type="ChEBI" id="CHEBI:58409"/>
    </reaction>
</comment>
<dbReference type="GO" id="GO:0019693">
    <property type="term" value="P:ribose phosphate metabolic process"/>
    <property type="evidence" value="ECO:0007669"/>
    <property type="project" value="TreeGrafter"/>
</dbReference>
<dbReference type="Proteomes" id="UP000593591">
    <property type="component" value="Chromosome"/>
</dbReference>
<evidence type="ECO:0000256" key="3">
    <source>
        <dbReference type="ARBA" id="ARBA00007275"/>
    </source>
</evidence>
<dbReference type="Gene3D" id="3.90.79.10">
    <property type="entry name" value="Nucleoside Triphosphate Pyrophosphohydrolase"/>
    <property type="match status" value="1"/>
</dbReference>
<dbReference type="GO" id="GO:0016787">
    <property type="term" value="F:hydrolase activity"/>
    <property type="evidence" value="ECO:0007669"/>
    <property type="project" value="UniProtKB-KW"/>
</dbReference>
<evidence type="ECO:0000313" key="10">
    <source>
        <dbReference type="Proteomes" id="UP000593591"/>
    </source>
</evidence>
<dbReference type="InterPro" id="IPR015797">
    <property type="entry name" value="NUDIX_hydrolase-like_dom_sf"/>
</dbReference>
<dbReference type="PROSITE" id="PS00893">
    <property type="entry name" value="NUDIX_BOX"/>
    <property type="match status" value="1"/>
</dbReference>
<sequence length="206" mass="23642">MKWTLKDIIQETDHPFLNFFSLVYDITKDDGSHMDYTYYMVSRRDKDHLLSLTKNYEKVDGVVMPLYYVDPESKEISLLITSQFRPAINRYVNSFPAGLIDDHEEIQDAIIREAKEEAGVEITDIEILTSPGTTSVGISDEINSVALARIVSFGKNHLEDSEDISTRLIKLSDIKKSIDSNDGQFFFPVNIKILLLYLLERFKGCY</sequence>
<name>A0A7M1XKN7_9SPIR</name>
<dbReference type="CDD" id="cd03424">
    <property type="entry name" value="NUDIX_ADPRase_Nudt5_UGPPase_Nudt14"/>
    <property type="match status" value="1"/>
</dbReference>
<evidence type="ECO:0000259" key="8">
    <source>
        <dbReference type="PROSITE" id="PS51462"/>
    </source>
</evidence>
<comment type="similarity">
    <text evidence="3">Belongs to the Nudix hydrolase family. NudK subfamily.</text>
</comment>
<protein>
    <recommendedName>
        <fullName evidence="4">GDP-mannose pyrophosphatase</fullName>
    </recommendedName>
    <alternativeName>
        <fullName evidence="6">GDP-mannose hydrolase</fullName>
    </alternativeName>
    <alternativeName>
        <fullName evidence="7">GDPMK</fullName>
    </alternativeName>
</protein>
<evidence type="ECO:0000256" key="4">
    <source>
        <dbReference type="ARBA" id="ARBA00016377"/>
    </source>
</evidence>
<dbReference type="PANTHER" id="PTHR11839">
    <property type="entry name" value="UDP/ADP-SUGAR PYROPHOSPHATASE"/>
    <property type="match status" value="1"/>
</dbReference>
<evidence type="ECO:0000256" key="5">
    <source>
        <dbReference type="ARBA" id="ARBA00022801"/>
    </source>
</evidence>